<proteinExistence type="predicted"/>
<evidence type="ECO:0000313" key="1">
    <source>
        <dbReference type="EMBL" id="KAH0781838.1"/>
    </source>
</evidence>
<comment type="caution">
    <text evidence="1">The sequence shown here is derived from an EMBL/GenBank/DDBJ whole genome shotgun (WGS) entry which is preliminary data.</text>
</comment>
<keyword evidence="2" id="KW-1185">Reference proteome</keyword>
<sequence>MVHSLEGVQGDSKAIVVRLQSLRCEFETLMMKNGESIADFLYRAVSIVSKIQSYGEKVTDQMIGLKILRSLTPKFDHVVAAIEESKDLLVFSFDELMGSLQVHEARLNRYIEKNEDKAFQVKEATTKYGENNGPASRGR</sequence>
<dbReference type="PANTHER" id="PTHR35317">
    <property type="entry name" value="OS04G0629600 PROTEIN"/>
    <property type="match status" value="1"/>
</dbReference>
<organism evidence="1 2">
    <name type="scientific">Solanum tuberosum</name>
    <name type="common">Potato</name>
    <dbReference type="NCBI Taxonomy" id="4113"/>
    <lineage>
        <taxon>Eukaryota</taxon>
        <taxon>Viridiplantae</taxon>
        <taxon>Streptophyta</taxon>
        <taxon>Embryophyta</taxon>
        <taxon>Tracheophyta</taxon>
        <taxon>Spermatophyta</taxon>
        <taxon>Magnoliopsida</taxon>
        <taxon>eudicotyledons</taxon>
        <taxon>Gunneridae</taxon>
        <taxon>Pentapetalae</taxon>
        <taxon>asterids</taxon>
        <taxon>lamiids</taxon>
        <taxon>Solanales</taxon>
        <taxon>Solanaceae</taxon>
        <taxon>Solanoideae</taxon>
        <taxon>Solaneae</taxon>
        <taxon>Solanum</taxon>
    </lineage>
</organism>
<gene>
    <name evidence="1" type="ORF">KY290_001436</name>
</gene>
<protein>
    <recommendedName>
        <fullName evidence="3">UBN2 domain-containing protein</fullName>
    </recommendedName>
</protein>
<reference evidence="1 2" key="1">
    <citation type="journal article" date="2021" name="bioRxiv">
        <title>Chromosome-scale and haplotype-resolved genome assembly of a tetraploid potato cultivar.</title>
        <authorList>
            <person name="Sun H."/>
            <person name="Jiao W.-B."/>
            <person name="Krause K."/>
            <person name="Campoy J.A."/>
            <person name="Goel M."/>
            <person name="Folz-Donahue K."/>
            <person name="Kukat C."/>
            <person name="Huettel B."/>
            <person name="Schneeberger K."/>
        </authorList>
    </citation>
    <scope>NUCLEOTIDE SEQUENCE [LARGE SCALE GENOMIC DNA]</scope>
    <source>
        <strain evidence="1">SolTubOtavaFocal</strain>
        <tissue evidence="1">Leaves</tissue>
    </source>
</reference>
<accession>A0ABQ7WM74</accession>
<evidence type="ECO:0008006" key="3">
    <source>
        <dbReference type="Google" id="ProtNLM"/>
    </source>
</evidence>
<dbReference type="EMBL" id="JAIVGD010000001">
    <property type="protein sequence ID" value="KAH0781838.1"/>
    <property type="molecule type" value="Genomic_DNA"/>
</dbReference>
<dbReference type="PANTHER" id="PTHR35317:SF27">
    <property type="entry name" value="RETROVIRUS-RELATED POL POLYPROTEIN FROM TRANSPOSON TNT 1-94"/>
    <property type="match status" value="1"/>
</dbReference>
<evidence type="ECO:0000313" key="2">
    <source>
        <dbReference type="Proteomes" id="UP000826656"/>
    </source>
</evidence>
<name>A0ABQ7WM74_SOLTU</name>
<dbReference type="Proteomes" id="UP000826656">
    <property type="component" value="Unassembled WGS sequence"/>
</dbReference>
<dbReference type="Pfam" id="PF14223">
    <property type="entry name" value="Retrotran_gag_2"/>
    <property type="match status" value="1"/>
</dbReference>